<evidence type="ECO:0000313" key="2">
    <source>
        <dbReference type="EMBL" id="OWA53246.1"/>
    </source>
</evidence>
<keyword evidence="1" id="KW-0472">Membrane</keyword>
<feature type="transmembrane region" description="Helical" evidence="1">
    <location>
        <begin position="86"/>
        <end position="111"/>
    </location>
</feature>
<sequence length="135" mass="14681">MELRTRSPAVWMPGAEVVPIQSTVLPLCGLISGESDGNEAPTASRVFGGALLIGGWSHLLAFYSSGFLMQLIEKLTSDNKGRFSPLVYVVQNSVYIAMNIRALITLTIFYLDPSLLLKLFAGLKRLHFLLAVVGV</sequence>
<dbReference type="Proteomes" id="UP000192578">
    <property type="component" value="Unassembled WGS sequence"/>
</dbReference>
<keyword evidence="1" id="KW-0812">Transmembrane</keyword>
<reference evidence="3" key="1">
    <citation type="submission" date="2017-01" db="EMBL/GenBank/DDBJ databases">
        <title>Comparative genomics of anhydrobiosis in the tardigrade Hypsibius dujardini.</title>
        <authorList>
            <person name="Yoshida Y."/>
            <person name="Koutsovoulos G."/>
            <person name="Laetsch D."/>
            <person name="Stevens L."/>
            <person name="Kumar S."/>
            <person name="Horikawa D."/>
            <person name="Ishino K."/>
            <person name="Komine S."/>
            <person name="Tomita M."/>
            <person name="Blaxter M."/>
            <person name="Arakawa K."/>
        </authorList>
    </citation>
    <scope>NUCLEOTIDE SEQUENCE [LARGE SCALE GENOMIC DNA]</scope>
    <source>
        <strain evidence="3">Z151</strain>
    </source>
</reference>
<feature type="transmembrane region" description="Helical" evidence="1">
    <location>
        <begin position="46"/>
        <end position="65"/>
    </location>
</feature>
<dbReference type="EMBL" id="MTYJ01000310">
    <property type="protein sequence ID" value="OWA53246.1"/>
    <property type="molecule type" value="Genomic_DNA"/>
</dbReference>
<evidence type="ECO:0000313" key="3">
    <source>
        <dbReference type="Proteomes" id="UP000192578"/>
    </source>
</evidence>
<keyword evidence="1" id="KW-1133">Transmembrane helix</keyword>
<dbReference type="AlphaFoldDB" id="A0A9X6NMN8"/>
<protein>
    <submittedName>
        <fullName evidence="2">Uncharacterized protein</fullName>
    </submittedName>
</protein>
<organism evidence="2 3">
    <name type="scientific">Hypsibius exemplaris</name>
    <name type="common">Freshwater tardigrade</name>
    <dbReference type="NCBI Taxonomy" id="2072580"/>
    <lineage>
        <taxon>Eukaryota</taxon>
        <taxon>Metazoa</taxon>
        <taxon>Ecdysozoa</taxon>
        <taxon>Tardigrada</taxon>
        <taxon>Eutardigrada</taxon>
        <taxon>Parachela</taxon>
        <taxon>Hypsibioidea</taxon>
        <taxon>Hypsibiidae</taxon>
        <taxon>Hypsibius</taxon>
    </lineage>
</organism>
<proteinExistence type="predicted"/>
<comment type="caution">
    <text evidence="2">The sequence shown here is derived from an EMBL/GenBank/DDBJ whole genome shotgun (WGS) entry which is preliminary data.</text>
</comment>
<name>A0A9X6NMN8_HYPEX</name>
<gene>
    <name evidence="2" type="ORF">BV898_17681</name>
</gene>
<keyword evidence="3" id="KW-1185">Reference proteome</keyword>
<evidence type="ECO:0000256" key="1">
    <source>
        <dbReference type="SAM" id="Phobius"/>
    </source>
</evidence>
<accession>A0A9X6NMN8</accession>